<dbReference type="Pfam" id="PF02368">
    <property type="entry name" value="Big_2"/>
    <property type="match status" value="1"/>
</dbReference>
<dbReference type="eggNOG" id="COG4193">
    <property type="taxonomic scope" value="Bacteria"/>
</dbReference>
<keyword evidence="4" id="KW-1185">Reference proteome</keyword>
<feature type="signal peptide" evidence="1">
    <location>
        <begin position="1"/>
        <end position="22"/>
    </location>
</feature>
<evidence type="ECO:0000256" key="1">
    <source>
        <dbReference type="SAM" id="SignalP"/>
    </source>
</evidence>
<protein>
    <submittedName>
        <fullName evidence="3">Ig-like domain-containing surface protein</fullName>
    </submittedName>
</protein>
<dbReference type="AlphaFoldDB" id="R4K021"/>
<dbReference type="InterPro" id="IPR003343">
    <property type="entry name" value="Big_2"/>
</dbReference>
<dbReference type="SUPFAM" id="SSF49373">
    <property type="entry name" value="Invasin/intimin cell-adhesion fragments"/>
    <property type="match status" value="1"/>
</dbReference>
<accession>R4K021</accession>
<name>R4K021_CLOPA</name>
<dbReference type="PROSITE" id="PS51781">
    <property type="entry name" value="SH3B"/>
    <property type="match status" value="1"/>
</dbReference>
<dbReference type="Gene3D" id="2.60.40.10">
    <property type="entry name" value="Immunoglobulins"/>
    <property type="match status" value="4"/>
</dbReference>
<gene>
    <name evidence="3" type="ORF">Clopa_0901</name>
</gene>
<dbReference type="STRING" id="86416.Clopa_0901"/>
<organism evidence="3 4">
    <name type="scientific">Clostridium pasteurianum BC1</name>
    <dbReference type="NCBI Taxonomy" id="86416"/>
    <lineage>
        <taxon>Bacteria</taxon>
        <taxon>Bacillati</taxon>
        <taxon>Bacillota</taxon>
        <taxon>Clostridia</taxon>
        <taxon>Eubacteriales</taxon>
        <taxon>Clostridiaceae</taxon>
        <taxon>Clostridium</taxon>
    </lineage>
</organism>
<feature type="chain" id="PRO_5038475938" evidence="1">
    <location>
        <begin position="23"/>
        <end position="1077"/>
    </location>
</feature>
<dbReference type="Proteomes" id="UP000013523">
    <property type="component" value="Chromosome"/>
</dbReference>
<dbReference type="InterPro" id="IPR003646">
    <property type="entry name" value="SH3-like_bac-type"/>
</dbReference>
<dbReference type="HOGENOM" id="CLU_286636_0_0_9"/>
<dbReference type="eggNOG" id="COG3409">
    <property type="taxonomic scope" value="Bacteria"/>
</dbReference>
<reference evidence="3 4" key="1">
    <citation type="submission" date="2012-01" db="EMBL/GenBank/DDBJ databases">
        <title>Complete sequence of chromosome of Clostridium pasteurianum BC1.</title>
        <authorList>
            <consortium name="US DOE Joint Genome Institute"/>
            <person name="Lucas S."/>
            <person name="Han J."/>
            <person name="Lapidus A."/>
            <person name="Cheng J.-F."/>
            <person name="Goodwin L."/>
            <person name="Pitluck S."/>
            <person name="Peters L."/>
            <person name="Mikhailova N."/>
            <person name="Teshima H."/>
            <person name="Detter J.C."/>
            <person name="Han C."/>
            <person name="Tapia R."/>
            <person name="Land M."/>
            <person name="Hauser L."/>
            <person name="Kyrpides N."/>
            <person name="Ivanova N."/>
            <person name="Pagani I."/>
            <person name="Dunn J."/>
            <person name="Taghavi S."/>
            <person name="Francis A."/>
            <person name="van der Lelie D."/>
            <person name="Woyke T."/>
        </authorList>
    </citation>
    <scope>NUCLEOTIDE SEQUENCE [LARGE SCALE GENOMIC DNA]</scope>
    <source>
        <strain evidence="3 4">BC1</strain>
    </source>
</reference>
<dbReference type="Pfam" id="PF08239">
    <property type="entry name" value="SH3_3"/>
    <property type="match status" value="1"/>
</dbReference>
<evidence type="ECO:0000259" key="2">
    <source>
        <dbReference type="PROSITE" id="PS51781"/>
    </source>
</evidence>
<dbReference type="EMBL" id="CP003261">
    <property type="protein sequence ID" value="AGK95918.1"/>
    <property type="molecule type" value="Genomic_DNA"/>
</dbReference>
<dbReference type="InterPro" id="IPR013783">
    <property type="entry name" value="Ig-like_fold"/>
</dbReference>
<dbReference type="SMART" id="SM00635">
    <property type="entry name" value="BID_2"/>
    <property type="match status" value="1"/>
</dbReference>
<feature type="domain" description="SH3b" evidence="2">
    <location>
        <begin position="774"/>
        <end position="843"/>
    </location>
</feature>
<evidence type="ECO:0000313" key="4">
    <source>
        <dbReference type="Proteomes" id="UP000013523"/>
    </source>
</evidence>
<keyword evidence="1" id="KW-0732">Signal</keyword>
<dbReference type="Gene3D" id="2.60.40.1080">
    <property type="match status" value="1"/>
</dbReference>
<dbReference type="PATRIC" id="fig|86416.3.peg.890"/>
<evidence type="ECO:0000313" key="3">
    <source>
        <dbReference type="EMBL" id="AGK95918.1"/>
    </source>
</evidence>
<dbReference type="eggNOG" id="COG5492">
    <property type="taxonomic scope" value="Bacteria"/>
</dbReference>
<dbReference type="InterPro" id="IPR008964">
    <property type="entry name" value="Invasin/intimin_cell_adhesion"/>
</dbReference>
<sequence length="1077" mass="114615">MNRKKICAIILAFSIGSTLFLSKDYLLGTTNSVYAATINENLSPITDIDFPKDNSNNSKSIFVGGWALNKSGVKQIQILVDGQFKGNANIGGSRPDVDKFYSQYNDTNSGYSYTIDFNSIGAGSHTLSVQAIGNDGTTNLNSVKINVNKPAPLICVDIPHSGDATLNQTTIAGWSLNASKVSSVDILVDGTKVGNASLGIARPDVANIFPAYNDGTSGFTYTLDTSKLSHIAHTITVQSNGNDGSSAIQNFTLNRPSNITTIDTPKGSISGSATNVDVAGWALNPSGVKQVNILVDGTPAGTASLGDSRSDVAKVFPQYQNSTSGYHYTLNTSAIEGGKHTITVQAVGNDGTVEQNNSTINFDKPLPIMCLDTIKNGTNALNSLPINGWALNISGLKQVEISVDDNKVGTADIGTARLDVAKVFPDYNQNNSGFDYTLDTGKLTAGNHKITVKATGNDGTTSSQNVTIYRPAAMTDIDFPQNGLLLKGNSTNVTGWALNPSGVKQVNVLVDDKQAGIAAIGDGRPDVAKVFPQYNDTKSGYHYTLDTSTIGGGKHTITVQAVGNDGSVQASSITITRPDSLLTIDSPQVNQSFDNQNSVNIGGWALDITGVKQVSIVVDTQPAVNITPGVPRQDVYNAYPDYNNKNSGYNYTLDLTKLETGTHTITVSSTGNSGQTVSSSKTIKVNNPSLIPVTSVSLNKSIENLTVGDTDTLTATTVPTNATNKDVTWASSNSAVATVDATGKITAVAAGTATITATTVDGSKTANCTVTVNNKKGYVNNAYLNVRSAPSLDANNIVGVLYDYQSIDILDSVTDSADNITWDKIIYNNSTAYVSDAYIQHYTSPPNNVVNIASNITKQFEVGTSDQIVGNFDGEGLSLGYLQWCIGQNTLQPLLNRMDSQYNSEMKSIFGTNYDSIHNMLQDTPANQLNWAKSINDSSNNITNSWYSQLVNLTNNQDFIGIEKDAQVYTVHQAMLICDKYKLNTVRGFALAFDIVNQNGSISTAAQEIISSTYVTNPNMSEKDLLKVIANAIASTSTTNSSDILARKMAIINGQGTVHTIDLNLDSNYGLSDNLWR</sequence>
<dbReference type="RefSeq" id="WP_015614242.1">
    <property type="nucleotide sequence ID" value="NC_021182.1"/>
</dbReference>
<dbReference type="SMART" id="SM00287">
    <property type="entry name" value="SH3b"/>
    <property type="match status" value="1"/>
</dbReference>
<proteinExistence type="predicted"/>
<dbReference type="Pfam" id="PF17957">
    <property type="entry name" value="Big_7"/>
    <property type="match status" value="4"/>
</dbReference>
<dbReference type="KEGG" id="cpas:Clopa_0901"/>
<dbReference type="Gene3D" id="2.30.30.40">
    <property type="entry name" value="SH3 Domains"/>
    <property type="match status" value="1"/>
</dbReference>